<protein>
    <submittedName>
        <fullName evidence="2">Uncharacterized protein</fullName>
    </submittedName>
</protein>
<evidence type="ECO:0000256" key="1">
    <source>
        <dbReference type="SAM" id="MobiDB-lite"/>
    </source>
</evidence>
<feature type="compositionally biased region" description="Polar residues" evidence="1">
    <location>
        <begin position="1862"/>
        <end position="1871"/>
    </location>
</feature>
<proteinExistence type="predicted"/>
<feature type="region of interest" description="Disordered" evidence="1">
    <location>
        <begin position="685"/>
        <end position="754"/>
    </location>
</feature>
<feature type="compositionally biased region" description="Basic and acidic residues" evidence="1">
    <location>
        <begin position="1097"/>
        <end position="1113"/>
    </location>
</feature>
<feature type="region of interest" description="Disordered" evidence="1">
    <location>
        <begin position="1847"/>
        <end position="1871"/>
    </location>
</feature>
<dbReference type="EMBL" id="JARBHB010000004">
    <property type="protein sequence ID" value="KAJ8885849.1"/>
    <property type="molecule type" value="Genomic_DNA"/>
</dbReference>
<evidence type="ECO:0000313" key="2">
    <source>
        <dbReference type="EMBL" id="KAJ8885849.1"/>
    </source>
</evidence>
<gene>
    <name evidence="2" type="ORF">PR048_012055</name>
</gene>
<accession>A0ABQ9HNX2</accession>
<organism evidence="2 3">
    <name type="scientific">Dryococelus australis</name>
    <dbReference type="NCBI Taxonomy" id="614101"/>
    <lineage>
        <taxon>Eukaryota</taxon>
        <taxon>Metazoa</taxon>
        <taxon>Ecdysozoa</taxon>
        <taxon>Arthropoda</taxon>
        <taxon>Hexapoda</taxon>
        <taxon>Insecta</taxon>
        <taxon>Pterygota</taxon>
        <taxon>Neoptera</taxon>
        <taxon>Polyneoptera</taxon>
        <taxon>Phasmatodea</taxon>
        <taxon>Verophasmatodea</taxon>
        <taxon>Anareolatae</taxon>
        <taxon>Phasmatidae</taxon>
        <taxon>Eurycanthinae</taxon>
        <taxon>Dryococelus</taxon>
    </lineage>
</organism>
<feature type="compositionally biased region" description="Basic and acidic residues" evidence="1">
    <location>
        <begin position="247"/>
        <end position="257"/>
    </location>
</feature>
<feature type="compositionally biased region" description="Basic and acidic residues" evidence="1">
    <location>
        <begin position="685"/>
        <end position="695"/>
    </location>
</feature>
<feature type="compositionally biased region" description="Basic residues" evidence="1">
    <location>
        <begin position="723"/>
        <end position="735"/>
    </location>
</feature>
<feature type="region of interest" description="Disordered" evidence="1">
    <location>
        <begin position="233"/>
        <end position="262"/>
    </location>
</feature>
<feature type="region of interest" description="Disordered" evidence="1">
    <location>
        <begin position="333"/>
        <end position="355"/>
    </location>
</feature>
<reference evidence="2 3" key="1">
    <citation type="submission" date="2023-02" db="EMBL/GenBank/DDBJ databases">
        <title>LHISI_Scaffold_Assembly.</title>
        <authorList>
            <person name="Stuart O.P."/>
            <person name="Cleave R."/>
            <person name="Magrath M.J.L."/>
            <person name="Mikheyev A.S."/>
        </authorList>
    </citation>
    <scope>NUCLEOTIDE SEQUENCE [LARGE SCALE GENOMIC DNA]</scope>
    <source>
        <strain evidence="2">Daus_M_001</strain>
        <tissue evidence="2">Leg muscle</tissue>
    </source>
</reference>
<sequence>MQARMAAFTDSFMDDFGHLLDVSMDLVVIGRVQFSTKSFVRGKNLQYYVQVCLYLLHIGFLLSRKVTIGPVFSKRCQTPCGAMAKLYKRTSLTTACFVEACARACTENAIVAYRCLFCMRRRRTLELQQDFKINTPRRLETSECSLRDPEQLAVFRGLQPADLLFHSFSLSCRHPGRGHPPPPKTIPPPHNHHYVSPCACGPLHSTPQSCQQLRIKFPYRGCGNPPMGVKRGEGEATPECKYGGNERYPRKSADQRRRPTRFPHAKVRHAEFSSPALVPPTLNPPSTAGYWTLFTLLEGEQANCSAQNIVAERQHIGTMFADYRLVTIMPAGSPANREPSVSRSDQSDARPVSTASQVTQAVSDKVWSNDKRIAKKFRATSCVVLDIFQCVLQRTVCYAAKVYLTPSMLNELLMQRGSFVVTPGLGVVTRTHKSFNCSSPSTVSTEYKLAAVGNCQFRDAVPHHGIGSIKDAIGSTYYFTGLHQKQRHGGRSLVINTRYYALCWNDREGWGREGGGGVRGQRRNSFMSIGDNRQMLHRKLIFDWYCTLRDSVANDLLSGKPCYHATMKQFFFVCGNHSLLACVAALRTYGLVVGKDAQRLELGGSRSRFRKHRAPRGVRRSRVTKARAHFCRVFPLTHFKQCVTNKDTPGGAARHFTQAPGVYSVPCNTRELPPSEHGAAPEWNARAEETGDPRENPQTSDIVRHDSHIRKSGSDPAGDRTRTGMKGRGNRRSLRKPAYQPHRPTRFPLAKIRSDPTGDRTRFALVEGEQSNRSENLWQIVSKVLFVTLLTYLHLGKVFQVSRREVDPGGSCESGRRKQTFVRYAKIALFSPVARAPLPHGEIAQQQGLRRKRRVDTTKLPHSTGEELEKLFIFLQSSSAAHRQQIWDSHAEPEVLKTRARIFGEDSFSLFEIRGLIDGCGEEVMTDSRTTQYKGFAPQSENGHACIKGTAKIIRLCVLVCSATAASLRGCEGGGVLVSHCRITRRTFTQADARRRDAAKAARQRHAPLRKEARVYAQFRNEDWLDYSPPTLGEPGSIASAVTPGLSSVGIALDDDAGRRDFSGISFSPCPFQPWRSSILSSPLSDRLSKTSIEVSMEQRRKERAGETGDPRESPPTSGIARYDSHLRKSGVNRQGIEPGSPWWEASRLTARAGRTNIAPIRVLMILVPKQAPCSLTTFHHASRFGDRAGSVQPEYVNVEPLSVSPRISCHASLSKNVDANSGKFLGRREMQSGIPNCHGLLRVWSSAGMQRRGKREILEKTLRRAASSGTIPTYENPRATPPGIVLVCLGWGRVVSPLRHRGRNNKSIKINEFIWSPFSIGCCIDVKTLSLTELHVIGAHDCEMSLYWRRATQGVSRKVWSNDKRIAKTALDDSAPIADLQENKKRIPYLKMAKSSLFAVFCKYEHFEAEYFKRYSHTFIFSITPYNRMVNVRSRVEARRQFSDLRLESTMSCNVTNGSPLCSRTSRLLYTFGVCSSNQYPACSREKLNILRPLTREWRDTLYTRAVTLTAQLRLRGRIMATGNTIQFLIAIFTANHERGLEFRGTTMRTMLRLFLCRFTASVAHTQYSAAENVSEARTHGRLHDAFSLTRNAFHTNPMRAIEVRMEQRRNERGGEKREIPWPDYSSPIQTSRVRFPSGALSDFRMWEYRAGRCRCVGRRAFSQISRFPRPCIPALLHTHVTSLSSAVKISVLSYAMVLCNGVSNVHDVQKELKQASSEAYVPLKNTGQEKLLVRYIQSIRGYFLLIWRPAKILLPGFSHRILPLETCKIRVIIWHQAELHSTVCTKAGNISPFAAAQIVTQGVLRKAWSSDKRIAKEGGELFCPDRDISPTGILSATPRFAAPAGTNQGAGLPRIRLGDQTLSGPHTAN</sequence>
<comment type="caution">
    <text evidence="2">The sequence shown here is derived from an EMBL/GenBank/DDBJ whole genome shotgun (WGS) entry which is preliminary data.</text>
</comment>
<name>A0ABQ9HNX2_9NEOP</name>
<feature type="region of interest" description="Disordered" evidence="1">
    <location>
        <begin position="1095"/>
        <end position="1139"/>
    </location>
</feature>
<dbReference type="Proteomes" id="UP001159363">
    <property type="component" value="Chromosome X"/>
</dbReference>
<evidence type="ECO:0000313" key="3">
    <source>
        <dbReference type="Proteomes" id="UP001159363"/>
    </source>
</evidence>
<keyword evidence="3" id="KW-1185">Reference proteome</keyword>